<organism evidence="1">
    <name type="scientific">uncultured Caudovirales phage</name>
    <dbReference type="NCBI Taxonomy" id="2100421"/>
    <lineage>
        <taxon>Viruses</taxon>
        <taxon>Duplodnaviria</taxon>
        <taxon>Heunggongvirae</taxon>
        <taxon>Uroviricota</taxon>
        <taxon>Caudoviricetes</taxon>
        <taxon>Peduoviridae</taxon>
        <taxon>Maltschvirus</taxon>
        <taxon>Maltschvirus maltsch</taxon>
    </lineage>
</organism>
<proteinExistence type="predicted"/>
<gene>
    <name evidence="1" type="ORF">UFOVP87_14</name>
</gene>
<evidence type="ECO:0000313" key="1">
    <source>
        <dbReference type="EMBL" id="CAB4126777.1"/>
    </source>
</evidence>
<name>A0A6J5L0G9_9CAUD</name>
<protein>
    <submittedName>
        <fullName evidence="1">Uncharacterized protein</fullName>
    </submittedName>
</protein>
<dbReference type="EMBL" id="LR796200">
    <property type="protein sequence ID" value="CAB4126777.1"/>
    <property type="molecule type" value="Genomic_DNA"/>
</dbReference>
<sequence length="112" mass="11587">MPNIKSPFGAVDSFTLAATGTTALTIVNKVTMIDGVTTQISGNATINLTLDARLEVGSVIYLKTATAATQTVTFGTGFTCPTLTGVAGKTFSSAFIYDGIKFLPTAAPYQIN</sequence>
<accession>A0A6J5L0G9</accession>
<reference evidence="1" key="1">
    <citation type="submission" date="2020-04" db="EMBL/GenBank/DDBJ databases">
        <authorList>
            <person name="Chiriac C."/>
            <person name="Salcher M."/>
            <person name="Ghai R."/>
            <person name="Kavagutti S V."/>
        </authorList>
    </citation>
    <scope>NUCLEOTIDE SEQUENCE</scope>
</reference>